<evidence type="ECO:0000256" key="5">
    <source>
        <dbReference type="ARBA" id="ARBA00022771"/>
    </source>
</evidence>
<evidence type="ECO:0000256" key="6">
    <source>
        <dbReference type="ARBA" id="ARBA00022833"/>
    </source>
</evidence>
<dbReference type="Pfam" id="PF24882">
    <property type="entry name" value="WHD_ORC2"/>
    <property type="match status" value="1"/>
</dbReference>
<accession>A0ABD3REJ2</accession>
<evidence type="ECO:0000259" key="9">
    <source>
        <dbReference type="PROSITE" id="PS50016"/>
    </source>
</evidence>
<keyword evidence="6" id="KW-0862">Zinc</keyword>
<dbReference type="PANTHER" id="PTHR14052:SF0">
    <property type="entry name" value="ORIGIN RECOGNITION COMPLEX SUBUNIT 2"/>
    <property type="match status" value="1"/>
</dbReference>
<keyword evidence="4" id="KW-0479">Metal-binding</keyword>
<evidence type="ECO:0000256" key="8">
    <source>
        <dbReference type="PROSITE-ProRule" id="PRU00146"/>
    </source>
</evidence>
<dbReference type="InterPro" id="IPR007220">
    <property type="entry name" value="ORC2"/>
</dbReference>
<dbReference type="AlphaFoldDB" id="A0ABD3REJ2"/>
<comment type="subcellular location">
    <subcellularLocation>
        <location evidence="1">Nucleus</location>
    </subcellularLocation>
</comment>
<protein>
    <recommendedName>
        <fullName evidence="9">PHD-type domain-containing protein</fullName>
    </recommendedName>
</protein>
<dbReference type="PANTHER" id="PTHR14052">
    <property type="entry name" value="ORIGIN RECOGNITION COMPLEX SUBUNIT 2"/>
    <property type="match status" value="1"/>
</dbReference>
<proteinExistence type="inferred from homology"/>
<keyword evidence="3" id="KW-0235">DNA replication</keyword>
<keyword evidence="11" id="KW-1185">Reference proteome</keyword>
<dbReference type="GO" id="GO:0005634">
    <property type="term" value="C:nucleus"/>
    <property type="evidence" value="ECO:0007669"/>
    <property type="project" value="UniProtKB-SubCell"/>
</dbReference>
<sequence>MVKRIYEHFDLDHDVARGRNGVEEFDTDEEGPEVFDSSNELVDYLDEYCMQDYRATTAEIEATRTALITNSNAYRRRNLRLRHELLEVAYNERWRKSQEKSQSKYGHGHRPCEVCFKGASSVYRVACRGCGLVVHTNCYGLLDHGGKGGEGNATEVDEKGYFTCDVCAVGSNRTACKQRGQAPQRSGWRVEAWRLHQHPDSVCSLCGWKYIAGGMVRIAENKLDVADSYDAKNRKRKTRRTEEPSESWVHLFCINTLPSTKKVLPGSVRIGGDAALRIREALDKSDEMVREIESMRMTTIRCETCAKGKGDLVRCDGSCGRFYHRLCLQIDRFDNVSWGEKTEHLCPRCQNISGNVHPDWSALIPLSGNSKIDDSQVNYSKAKVDQPQVKYSTTDAQGGKSADEIDQYFSRKSGKVSNIEGARSDLVIPSQQECIAEVEILHRQCKVDIEFDKFEVQYQHQFDEWSFLLATSQSILLYGFGSKISVLTKFGNYLAHEGDVICLNGYDPNINVGVFLGYLDDIFCDGKESHRSDPLARDASKGLAKIAASISKQIASTRARPLFVLIHNIDGLGLRNPAAQDSIATLTANSNKDGSPLIRVVASVDNVNAAMVLWSPEVEHKFDWAWKLVNTYRPYFEEVQSMPQTASSKKVKRRNGSQVLSGDSAALKVLSCLAPRHTEVLQVLATLQHSNTSKAVSYGMLRDECTRKMLPSSDAVLRNILKELSDHRIVALERGELGNEVVCVPSGILPDILNFKHK</sequence>
<dbReference type="InterPro" id="IPR019787">
    <property type="entry name" value="Znf_PHD-finger"/>
</dbReference>
<dbReference type="InterPro" id="IPR011011">
    <property type="entry name" value="Znf_FYVE_PHD"/>
</dbReference>
<dbReference type="PROSITE" id="PS50016">
    <property type="entry name" value="ZF_PHD_2"/>
    <property type="match status" value="1"/>
</dbReference>
<feature type="domain" description="PHD-type" evidence="9">
    <location>
        <begin position="299"/>
        <end position="352"/>
    </location>
</feature>
<reference evidence="10 11" key="1">
    <citation type="submission" date="2024-10" db="EMBL/GenBank/DDBJ databases">
        <title>Updated reference genomes for cyclostephanoid diatoms.</title>
        <authorList>
            <person name="Roberts W.R."/>
            <person name="Alverson A.J."/>
        </authorList>
    </citation>
    <scope>NUCLEOTIDE SEQUENCE [LARGE SCALE GENOMIC DNA]</scope>
    <source>
        <strain evidence="10 11">AJA228-03</strain>
    </source>
</reference>
<dbReference type="GO" id="GO:0008270">
    <property type="term" value="F:zinc ion binding"/>
    <property type="evidence" value="ECO:0007669"/>
    <property type="project" value="UniProtKB-KW"/>
</dbReference>
<dbReference type="InterPro" id="IPR001965">
    <property type="entry name" value="Znf_PHD"/>
</dbReference>
<keyword evidence="5 8" id="KW-0863">Zinc-finger</keyword>
<evidence type="ECO:0000313" key="11">
    <source>
        <dbReference type="Proteomes" id="UP001530377"/>
    </source>
</evidence>
<evidence type="ECO:0000256" key="2">
    <source>
        <dbReference type="ARBA" id="ARBA00007421"/>
    </source>
</evidence>
<comment type="caution">
    <text evidence="10">The sequence shown here is derived from an EMBL/GenBank/DDBJ whole genome shotgun (WGS) entry which is preliminary data.</text>
</comment>
<dbReference type="InterPro" id="IPR056772">
    <property type="entry name" value="RecA-like_ORC2"/>
</dbReference>
<dbReference type="EMBL" id="JALLPB020000274">
    <property type="protein sequence ID" value="KAL3811199.1"/>
    <property type="molecule type" value="Genomic_DNA"/>
</dbReference>
<dbReference type="Proteomes" id="UP001530377">
    <property type="component" value="Unassembled WGS sequence"/>
</dbReference>
<dbReference type="InterPro" id="IPR056773">
    <property type="entry name" value="WHD_ORC2"/>
</dbReference>
<dbReference type="GO" id="GO:0006260">
    <property type="term" value="P:DNA replication"/>
    <property type="evidence" value="ECO:0007669"/>
    <property type="project" value="UniProtKB-KW"/>
</dbReference>
<evidence type="ECO:0000256" key="4">
    <source>
        <dbReference type="ARBA" id="ARBA00022723"/>
    </source>
</evidence>
<organism evidence="10 11">
    <name type="scientific">Cyclostephanos tholiformis</name>
    <dbReference type="NCBI Taxonomy" id="382380"/>
    <lineage>
        <taxon>Eukaryota</taxon>
        <taxon>Sar</taxon>
        <taxon>Stramenopiles</taxon>
        <taxon>Ochrophyta</taxon>
        <taxon>Bacillariophyta</taxon>
        <taxon>Coscinodiscophyceae</taxon>
        <taxon>Thalassiosirophycidae</taxon>
        <taxon>Stephanodiscales</taxon>
        <taxon>Stephanodiscaceae</taxon>
        <taxon>Cyclostephanos</taxon>
    </lineage>
</organism>
<comment type="similarity">
    <text evidence="2">Belongs to the ORC2 family.</text>
</comment>
<evidence type="ECO:0000256" key="7">
    <source>
        <dbReference type="ARBA" id="ARBA00023242"/>
    </source>
</evidence>
<dbReference type="Gene3D" id="3.30.40.10">
    <property type="entry name" value="Zinc/RING finger domain, C3HC4 (zinc finger)"/>
    <property type="match status" value="2"/>
</dbReference>
<evidence type="ECO:0000313" key="10">
    <source>
        <dbReference type="EMBL" id="KAL3811199.1"/>
    </source>
</evidence>
<gene>
    <name evidence="10" type="ORF">ACHAXA_004501</name>
</gene>
<dbReference type="SUPFAM" id="SSF57903">
    <property type="entry name" value="FYVE/PHD zinc finger"/>
    <property type="match status" value="2"/>
</dbReference>
<name>A0ABD3REJ2_9STRA</name>
<evidence type="ECO:0000256" key="3">
    <source>
        <dbReference type="ARBA" id="ARBA00022705"/>
    </source>
</evidence>
<evidence type="ECO:0000256" key="1">
    <source>
        <dbReference type="ARBA" id="ARBA00004123"/>
    </source>
</evidence>
<dbReference type="Pfam" id="PF04084">
    <property type="entry name" value="RecA-like_ORC2"/>
    <property type="match status" value="1"/>
</dbReference>
<dbReference type="SMART" id="SM00249">
    <property type="entry name" value="PHD"/>
    <property type="match status" value="2"/>
</dbReference>
<dbReference type="InterPro" id="IPR013083">
    <property type="entry name" value="Znf_RING/FYVE/PHD"/>
</dbReference>
<keyword evidence="7" id="KW-0539">Nucleus</keyword>